<dbReference type="RefSeq" id="WP_377060615.1">
    <property type="nucleotide sequence ID" value="NZ_JBHSJJ010000001.1"/>
</dbReference>
<proteinExistence type="inferred from homology"/>
<dbReference type="Proteomes" id="UP001595818">
    <property type="component" value="Unassembled WGS sequence"/>
</dbReference>
<reference evidence="6" key="1">
    <citation type="journal article" date="2019" name="Int. J. Syst. Evol. Microbiol.">
        <title>The Global Catalogue of Microorganisms (GCM) 10K type strain sequencing project: providing services to taxonomists for standard genome sequencing and annotation.</title>
        <authorList>
            <consortium name="The Broad Institute Genomics Platform"/>
            <consortium name="The Broad Institute Genome Sequencing Center for Infectious Disease"/>
            <person name="Wu L."/>
            <person name="Ma J."/>
        </authorList>
    </citation>
    <scope>NUCLEOTIDE SEQUENCE [LARGE SCALE GENOMIC DNA]</scope>
    <source>
        <strain evidence="6">CGMCC 4.7466</strain>
    </source>
</reference>
<keyword evidence="6" id="KW-1185">Reference proteome</keyword>
<name>A0ABV9SV85_9BACT</name>
<dbReference type="Pfam" id="PF22624">
    <property type="entry name" value="AASDHPPT_N"/>
    <property type="match status" value="1"/>
</dbReference>
<keyword evidence="2 5" id="KW-0808">Transferase</keyword>
<dbReference type="EMBL" id="JBHSJJ010000001">
    <property type="protein sequence ID" value="MFC4870244.1"/>
    <property type="molecule type" value="Genomic_DNA"/>
</dbReference>
<dbReference type="PANTHER" id="PTHR12215">
    <property type="entry name" value="PHOSPHOPANTETHEINE TRANSFERASE"/>
    <property type="match status" value="1"/>
</dbReference>
<dbReference type="InterPro" id="IPR050559">
    <property type="entry name" value="P-Pant_transferase_sf"/>
</dbReference>
<dbReference type="Pfam" id="PF01648">
    <property type="entry name" value="ACPS"/>
    <property type="match status" value="1"/>
</dbReference>
<organism evidence="5 6">
    <name type="scientific">Negadavirga shengliensis</name>
    <dbReference type="NCBI Taxonomy" id="1389218"/>
    <lineage>
        <taxon>Bacteria</taxon>
        <taxon>Pseudomonadati</taxon>
        <taxon>Bacteroidota</taxon>
        <taxon>Cytophagia</taxon>
        <taxon>Cytophagales</taxon>
        <taxon>Cyclobacteriaceae</taxon>
        <taxon>Negadavirga</taxon>
    </lineage>
</organism>
<dbReference type="InterPro" id="IPR037143">
    <property type="entry name" value="4-PPantetheinyl_Trfase_dom_sf"/>
</dbReference>
<evidence type="ECO:0000259" key="3">
    <source>
        <dbReference type="Pfam" id="PF01648"/>
    </source>
</evidence>
<evidence type="ECO:0000259" key="4">
    <source>
        <dbReference type="Pfam" id="PF22624"/>
    </source>
</evidence>
<feature type="domain" description="4'-phosphopantetheinyl transferase" evidence="3">
    <location>
        <begin position="103"/>
        <end position="181"/>
    </location>
</feature>
<gene>
    <name evidence="5" type="ORF">ACFPFU_00995</name>
</gene>
<evidence type="ECO:0000313" key="5">
    <source>
        <dbReference type="EMBL" id="MFC4870244.1"/>
    </source>
</evidence>
<protein>
    <submittedName>
        <fullName evidence="5">4'-phosphopantetheinyl transferase family protein</fullName>
    </submittedName>
</protein>
<comment type="caution">
    <text evidence="5">The sequence shown here is derived from an EMBL/GenBank/DDBJ whole genome shotgun (WGS) entry which is preliminary data.</text>
</comment>
<dbReference type="GO" id="GO:0016740">
    <property type="term" value="F:transferase activity"/>
    <property type="evidence" value="ECO:0007669"/>
    <property type="project" value="UniProtKB-KW"/>
</dbReference>
<dbReference type="InterPro" id="IPR008278">
    <property type="entry name" value="4-PPantetheinyl_Trfase_dom"/>
</dbReference>
<evidence type="ECO:0000256" key="2">
    <source>
        <dbReference type="ARBA" id="ARBA00022679"/>
    </source>
</evidence>
<dbReference type="SUPFAM" id="SSF56214">
    <property type="entry name" value="4'-phosphopantetheinyl transferase"/>
    <property type="match status" value="2"/>
</dbReference>
<dbReference type="PANTHER" id="PTHR12215:SF10">
    <property type="entry name" value="L-AMINOADIPATE-SEMIALDEHYDE DEHYDROGENASE-PHOSPHOPANTETHEINYL TRANSFERASE"/>
    <property type="match status" value="1"/>
</dbReference>
<feature type="domain" description="4'-phosphopantetheinyl transferase N-terminal" evidence="4">
    <location>
        <begin position="13"/>
        <end position="99"/>
    </location>
</feature>
<accession>A0ABV9SV85</accession>
<evidence type="ECO:0000256" key="1">
    <source>
        <dbReference type="ARBA" id="ARBA00010990"/>
    </source>
</evidence>
<dbReference type="InterPro" id="IPR055066">
    <property type="entry name" value="AASDHPPT_N"/>
</dbReference>
<comment type="similarity">
    <text evidence="1">Belongs to the P-Pant transferase superfamily. Gsp/Sfp/HetI/AcpT family.</text>
</comment>
<evidence type="ECO:0000313" key="6">
    <source>
        <dbReference type="Proteomes" id="UP001595818"/>
    </source>
</evidence>
<dbReference type="Gene3D" id="3.90.470.20">
    <property type="entry name" value="4'-phosphopantetheinyl transferase domain"/>
    <property type="match status" value="2"/>
</dbReference>
<sequence>MIRVTALNIKNTQDSRFEKAVEMLPFSIKSEVMRYRKKDDRFTRVFGKLLLKEQLAAFNFESHQITDVQKSTFGKPFLPIELEFNVSHSGEWVVCAASTICVLGIDIEKINPEAPMEIREFFTPEEMSRINNGDDPASALIRIWTRKEAVLKAEGSGISTGLEKVDTTTDSIAFAGRHWFLQDIFLDPAYHCALASERKTGHSLHIFTPALLFDCLGM</sequence>